<reference evidence="1 2" key="1">
    <citation type="journal article" date="2014" name="Genome Announc.">
        <title>Complete Genome Sequences of Two Escherichia coli O157:H7 Phages Effective in Limiting Contamination of Food Products.</title>
        <authorList>
            <person name="Hong Y."/>
            <person name="Pan Y."/>
            <person name="Harman N.J."/>
            <person name="Ebner P.D."/>
        </authorList>
    </citation>
    <scope>NUCLEOTIDE SEQUENCE [LARGE SCALE GENOMIC DNA]</scope>
</reference>
<proteinExistence type="predicted"/>
<dbReference type="InterPro" id="IPR055654">
    <property type="entry name" value="DUF7230"/>
</dbReference>
<dbReference type="EMBL" id="KJ190158">
    <property type="protein sequence ID" value="AHN83658.1"/>
    <property type="molecule type" value="Genomic_DNA"/>
</dbReference>
<dbReference type="RefSeq" id="YP_009030979.1">
    <property type="nucleotide sequence ID" value="NC_024134.1"/>
</dbReference>
<name>A0A023MHU2_9CAUD</name>
<sequence length="62" mass="7122">MNNPVAKNCTKFNKSAIHTDRKKGWSPDIDEELESYFEDLVTNADEVAIKEYTDRRDKAGIC</sequence>
<dbReference type="GeneID" id="19486795"/>
<protein>
    <submittedName>
        <fullName evidence="1">Uncharacterized protein</fullName>
    </submittedName>
</protein>
<dbReference type="KEGG" id="vg:19486795"/>
<dbReference type="Proteomes" id="UP000026907">
    <property type="component" value="Segment"/>
</dbReference>
<dbReference type="Pfam" id="PF23876">
    <property type="entry name" value="DUF7230"/>
    <property type="match status" value="1"/>
</dbReference>
<evidence type="ECO:0000313" key="1">
    <source>
        <dbReference type="EMBL" id="AHN83658.1"/>
    </source>
</evidence>
<keyword evidence="2" id="KW-1185">Reference proteome</keyword>
<evidence type="ECO:0000313" key="2">
    <source>
        <dbReference type="Proteomes" id="UP000026907"/>
    </source>
</evidence>
<organism evidence="1 2">
    <name type="scientific">Escherichia phage FFH2</name>
    <dbReference type="NCBI Taxonomy" id="1446490"/>
    <lineage>
        <taxon>Viruses</taxon>
        <taxon>Duplodnaviria</taxon>
        <taxon>Heunggongvirae</taxon>
        <taxon>Uroviricota</taxon>
        <taxon>Caudoviricetes</taxon>
        <taxon>Vequintavirinae</taxon>
        <taxon>Vequintavirus</taxon>
        <taxon>Vequintavirus PDX</taxon>
        <taxon>Vequintavirus FFH2</taxon>
    </lineage>
</organism>
<accession>A0A023MHU2</accession>